<proteinExistence type="predicted"/>
<dbReference type="InterPro" id="IPR013785">
    <property type="entry name" value="Aldolase_TIM"/>
</dbReference>
<dbReference type="InterPro" id="IPR007197">
    <property type="entry name" value="rSAM"/>
</dbReference>
<evidence type="ECO:0000256" key="1">
    <source>
        <dbReference type="ARBA" id="ARBA00022691"/>
    </source>
</evidence>
<dbReference type="PROSITE" id="PS51918">
    <property type="entry name" value="RADICAL_SAM"/>
    <property type="match status" value="1"/>
</dbReference>
<dbReference type="Pfam" id="PF13353">
    <property type="entry name" value="Fer4_12"/>
    <property type="match status" value="1"/>
</dbReference>
<evidence type="ECO:0000313" key="6">
    <source>
        <dbReference type="EMBL" id="KKN35760.1"/>
    </source>
</evidence>
<dbReference type="SUPFAM" id="SSF102114">
    <property type="entry name" value="Radical SAM enzymes"/>
    <property type="match status" value="1"/>
</dbReference>
<evidence type="ECO:0000256" key="4">
    <source>
        <dbReference type="ARBA" id="ARBA00023014"/>
    </source>
</evidence>
<dbReference type="PANTHER" id="PTHR43288">
    <property type="entry name" value="BIOTIN SYNTHASE-RELATED PROTEIN, RADICAL SAM SUPERFAMILY"/>
    <property type="match status" value="1"/>
</dbReference>
<keyword evidence="3" id="KW-0408">Iron</keyword>
<gene>
    <name evidence="6" type="ORF">LCGC14_0780400</name>
</gene>
<keyword evidence="1" id="KW-0949">S-adenosyl-L-methionine</keyword>
<dbReference type="AlphaFoldDB" id="A0A0F9PVW9"/>
<dbReference type="InterPro" id="IPR058240">
    <property type="entry name" value="rSAM_sf"/>
</dbReference>
<dbReference type="GO" id="GO:0046872">
    <property type="term" value="F:metal ion binding"/>
    <property type="evidence" value="ECO:0007669"/>
    <property type="project" value="UniProtKB-KW"/>
</dbReference>
<dbReference type="SFLD" id="SFLDS00029">
    <property type="entry name" value="Radical_SAM"/>
    <property type="match status" value="1"/>
</dbReference>
<comment type="caution">
    <text evidence="6">The sequence shown here is derived from an EMBL/GenBank/DDBJ whole genome shotgun (WGS) entry which is preliminary data.</text>
</comment>
<dbReference type="GO" id="GO:0051536">
    <property type="term" value="F:iron-sulfur cluster binding"/>
    <property type="evidence" value="ECO:0007669"/>
    <property type="project" value="UniProtKB-KW"/>
</dbReference>
<protein>
    <recommendedName>
        <fullName evidence="5">Radical SAM core domain-containing protein</fullName>
    </recommendedName>
</protein>
<dbReference type="PANTHER" id="PTHR43288:SF1">
    <property type="entry name" value="GLYCYL-RADICAL ENZYME ACTIVATING ENZYME MJ0021-RELATED"/>
    <property type="match status" value="1"/>
</dbReference>
<sequence>MKKAIIEKIKEGNRIIKGRGLPKGCILCLKGQKTVLFLSGTCQNPVNCYWYCPLSKERKGKEETFANEIKISSKKELLEEINKTEAKGMSITGGEPLSDKNLEKTLDYIRFVKTKKGNRFHVHLYTNSISFNKSIAERLALTGLDEIRFHPSRENLQKIKFALNLGLDIGAEVPVIPNNEKIEDIKKLIVFLDDIGADFINLNEFEYCFPNSSSLKNRGYQLKKGSIASVVKSKEVAINLLRDLSTQVSIKMHFCPIHSKDYYQLKMRYLRRAKNIKLPYEVITEEGLLVYGQVEGNLEDLNRFKEKITSKLKIKENTLSFTENNIKLPYYYIIDNQIISLYESYQLKGYVIEMIPFRKKKYQQITEKTPTKLFKKEFGFDENRRR</sequence>
<evidence type="ECO:0000256" key="3">
    <source>
        <dbReference type="ARBA" id="ARBA00023004"/>
    </source>
</evidence>
<dbReference type="EMBL" id="LAZR01002014">
    <property type="protein sequence ID" value="KKN35760.1"/>
    <property type="molecule type" value="Genomic_DNA"/>
</dbReference>
<dbReference type="CDD" id="cd01335">
    <property type="entry name" value="Radical_SAM"/>
    <property type="match status" value="1"/>
</dbReference>
<evidence type="ECO:0000256" key="2">
    <source>
        <dbReference type="ARBA" id="ARBA00022723"/>
    </source>
</evidence>
<dbReference type="InterPro" id="IPR040087">
    <property type="entry name" value="MJ0021-like"/>
</dbReference>
<dbReference type="Gene3D" id="3.20.20.70">
    <property type="entry name" value="Aldolase class I"/>
    <property type="match status" value="1"/>
</dbReference>
<organism evidence="6">
    <name type="scientific">marine sediment metagenome</name>
    <dbReference type="NCBI Taxonomy" id="412755"/>
    <lineage>
        <taxon>unclassified sequences</taxon>
        <taxon>metagenomes</taxon>
        <taxon>ecological metagenomes</taxon>
    </lineage>
</organism>
<keyword evidence="4" id="KW-0411">Iron-sulfur</keyword>
<feature type="domain" description="Radical SAM core" evidence="5">
    <location>
        <begin position="30"/>
        <end position="251"/>
    </location>
</feature>
<dbReference type="GO" id="GO:0003824">
    <property type="term" value="F:catalytic activity"/>
    <property type="evidence" value="ECO:0007669"/>
    <property type="project" value="InterPro"/>
</dbReference>
<reference evidence="6" key="1">
    <citation type="journal article" date="2015" name="Nature">
        <title>Complex archaea that bridge the gap between prokaryotes and eukaryotes.</title>
        <authorList>
            <person name="Spang A."/>
            <person name="Saw J.H."/>
            <person name="Jorgensen S.L."/>
            <person name="Zaremba-Niedzwiedzka K."/>
            <person name="Martijn J."/>
            <person name="Lind A.E."/>
            <person name="van Eijk R."/>
            <person name="Schleper C."/>
            <person name="Guy L."/>
            <person name="Ettema T.J."/>
        </authorList>
    </citation>
    <scope>NUCLEOTIDE SEQUENCE</scope>
</reference>
<name>A0A0F9PVW9_9ZZZZ</name>
<evidence type="ECO:0000259" key="5">
    <source>
        <dbReference type="PROSITE" id="PS51918"/>
    </source>
</evidence>
<dbReference type="SFLD" id="SFLDG01108">
    <property type="entry name" value="Uncharacterised_Radical_SAM_Su"/>
    <property type="match status" value="1"/>
</dbReference>
<keyword evidence="2" id="KW-0479">Metal-binding</keyword>
<accession>A0A0F9PVW9</accession>